<dbReference type="PANTHER" id="PTHR46796:SF6">
    <property type="entry name" value="ARAC SUBFAMILY"/>
    <property type="match status" value="1"/>
</dbReference>
<dbReference type="Proteomes" id="UP000285317">
    <property type="component" value="Chromosome"/>
</dbReference>
<keyword evidence="2" id="KW-0238">DNA-binding</keyword>
<sequence>MSDEAEGPLGPVPGWTGVAVREVVDPHDHEVTAPATDALQLILVTAGSYLIESARPHGRWAHGHAAPGRSAATAPGREIRAAWRSTSSETFRSLHVTVAAPLVAGVLEGVPGASAERLDFLAVGDDFVRSAMLELAHAARAGAPPVLADAVGTALVAHLLSLPEPQSGTAGLSRTQLAVVTDHLAARLADPVTLDELAALVHLSPFHFLRRFTASTGSTPMRYLTALRMEHGRDLLRRSDTPVAVVAAACGYATPAAFAAAYRRHHGASPREHRPPR</sequence>
<keyword evidence="1" id="KW-0805">Transcription regulation</keyword>
<dbReference type="SUPFAM" id="SSF46689">
    <property type="entry name" value="Homeodomain-like"/>
    <property type="match status" value="2"/>
</dbReference>
<dbReference type="PANTHER" id="PTHR46796">
    <property type="entry name" value="HTH-TYPE TRANSCRIPTIONAL ACTIVATOR RHAS-RELATED"/>
    <property type="match status" value="1"/>
</dbReference>
<dbReference type="AlphaFoldDB" id="A0A3T0SYZ2"/>
<dbReference type="InterPro" id="IPR018062">
    <property type="entry name" value="HTH_AraC-typ_CS"/>
</dbReference>
<evidence type="ECO:0000256" key="2">
    <source>
        <dbReference type="ARBA" id="ARBA00023125"/>
    </source>
</evidence>
<gene>
    <name evidence="5" type="ORF">C1I64_06195</name>
</gene>
<dbReference type="PROSITE" id="PS01124">
    <property type="entry name" value="HTH_ARAC_FAMILY_2"/>
    <property type="match status" value="1"/>
</dbReference>
<evidence type="ECO:0000256" key="1">
    <source>
        <dbReference type="ARBA" id="ARBA00023015"/>
    </source>
</evidence>
<keyword evidence="3" id="KW-0804">Transcription</keyword>
<evidence type="ECO:0000313" key="6">
    <source>
        <dbReference type="Proteomes" id="UP000285317"/>
    </source>
</evidence>
<accession>A0A3T0SYZ2</accession>
<organism evidence="5 6">
    <name type="scientific">Rathayibacter festucae DSM 15932</name>
    <dbReference type="NCBI Taxonomy" id="1328866"/>
    <lineage>
        <taxon>Bacteria</taxon>
        <taxon>Bacillati</taxon>
        <taxon>Actinomycetota</taxon>
        <taxon>Actinomycetes</taxon>
        <taxon>Micrococcales</taxon>
        <taxon>Microbacteriaceae</taxon>
        <taxon>Rathayibacter</taxon>
    </lineage>
</organism>
<feature type="domain" description="HTH araC/xylS-type" evidence="4">
    <location>
        <begin position="178"/>
        <end position="276"/>
    </location>
</feature>
<protein>
    <recommendedName>
        <fullName evidence="4">HTH araC/xylS-type domain-containing protein</fullName>
    </recommendedName>
</protein>
<dbReference type="GO" id="GO:0003700">
    <property type="term" value="F:DNA-binding transcription factor activity"/>
    <property type="evidence" value="ECO:0007669"/>
    <property type="project" value="InterPro"/>
</dbReference>
<proteinExistence type="predicted"/>
<dbReference type="EMBL" id="CP028137">
    <property type="protein sequence ID" value="AZZ51677.1"/>
    <property type="molecule type" value="Genomic_DNA"/>
</dbReference>
<evidence type="ECO:0000313" key="5">
    <source>
        <dbReference type="EMBL" id="AZZ51677.1"/>
    </source>
</evidence>
<dbReference type="InterPro" id="IPR009057">
    <property type="entry name" value="Homeodomain-like_sf"/>
</dbReference>
<dbReference type="RefSeq" id="WP_127886576.1">
    <property type="nucleotide sequence ID" value="NZ_CP028137.1"/>
</dbReference>
<dbReference type="Pfam" id="PF12833">
    <property type="entry name" value="HTH_18"/>
    <property type="match status" value="1"/>
</dbReference>
<evidence type="ECO:0000256" key="3">
    <source>
        <dbReference type="ARBA" id="ARBA00023163"/>
    </source>
</evidence>
<evidence type="ECO:0000259" key="4">
    <source>
        <dbReference type="PROSITE" id="PS01124"/>
    </source>
</evidence>
<dbReference type="PROSITE" id="PS00041">
    <property type="entry name" value="HTH_ARAC_FAMILY_1"/>
    <property type="match status" value="1"/>
</dbReference>
<dbReference type="GO" id="GO:0043565">
    <property type="term" value="F:sequence-specific DNA binding"/>
    <property type="evidence" value="ECO:0007669"/>
    <property type="project" value="InterPro"/>
</dbReference>
<dbReference type="SMART" id="SM00342">
    <property type="entry name" value="HTH_ARAC"/>
    <property type="match status" value="1"/>
</dbReference>
<dbReference type="Gene3D" id="1.10.10.60">
    <property type="entry name" value="Homeodomain-like"/>
    <property type="match status" value="1"/>
</dbReference>
<name>A0A3T0SYZ2_9MICO</name>
<dbReference type="InterPro" id="IPR050204">
    <property type="entry name" value="AraC_XylS_family_regulators"/>
</dbReference>
<dbReference type="KEGG" id="rfs:C1I64_06195"/>
<reference evidence="5 6" key="1">
    <citation type="submission" date="2018-03" db="EMBL/GenBank/DDBJ databases">
        <title>Bacteriophage NCPPB3778 and a type I-E CRISPR drive the evolution of the US Biological Select Agent, Rathayibacter toxicus.</title>
        <authorList>
            <person name="Davis E.W.II."/>
            <person name="Tabima J.F."/>
            <person name="Weisberg A.J."/>
            <person name="Dantas Lopes L."/>
            <person name="Wiseman M.S."/>
            <person name="Wiseman M.S."/>
            <person name="Pupko T."/>
            <person name="Belcher M.S."/>
            <person name="Sechler A.J."/>
            <person name="Tancos M.A."/>
            <person name="Schroeder B.K."/>
            <person name="Murray T.D."/>
            <person name="Luster D.G."/>
            <person name="Schneider W.L."/>
            <person name="Rogers E."/>
            <person name="Andreote F.D."/>
            <person name="Grunwald N.J."/>
            <person name="Putnam M.L."/>
            <person name="Chang J.H."/>
        </authorList>
    </citation>
    <scope>NUCLEOTIDE SEQUENCE [LARGE SCALE GENOMIC DNA]</scope>
    <source>
        <strain evidence="5 6">DSM 15932</strain>
    </source>
</reference>
<dbReference type="InterPro" id="IPR018060">
    <property type="entry name" value="HTH_AraC"/>
</dbReference>